<keyword evidence="1" id="KW-1133">Transmembrane helix</keyword>
<protein>
    <recommendedName>
        <fullName evidence="4">RDD domain-containing protein</fullName>
    </recommendedName>
</protein>
<reference evidence="3" key="1">
    <citation type="journal article" date="2019" name="Int. J. Syst. Evol. Microbiol.">
        <title>The Global Catalogue of Microorganisms (GCM) 10K type strain sequencing project: providing services to taxonomists for standard genome sequencing and annotation.</title>
        <authorList>
            <consortium name="The Broad Institute Genomics Platform"/>
            <consortium name="The Broad Institute Genome Sequencing Center for Infectious Disease"/>
            <person name="Wu L."/>
            <person name="Ma J."/>
        </authorList>
    </citation>
    <scope>NUCLEOTIDE SEQUENCE [LARGE SCALE GENOMIC DNA]</scope>
    <source>
        <strain evidence="3">WLHS5</strain>
    </source>
</reference>
<keyword evidence="1" id="KW-0472">Membrane</keyword>
<accession>A0ABW2LGK0</accession>
<evidence type="ECO:0000313" key="3">
    <source>
        <dbReference type="Proteomes" id="UP001596504"/>
    </source>
</evidence>
<gene>
    <name evidence="2" type="ORF">ACFQRI_09530</name>
</gene>
<organism evidence="2 3">
    <name type="scientific">Saccharopolyspora griseoalba</name>
    <dbReference type="NCBI Taxonomy" id="1431848"/>
    <lineage>
        <taxon>Bacteria</taxon>
        <taxon>Bacillati</taxon>
        <taxon>Actinomycetota</taxon>
        <taxon>Actinomycetes</taxon>
        <taxon>Pseudonocardiales</taxon>
        <taxon>Pseudonocardiaceae</taxon>
        <taxon>Saccharopolyspora</taxon>
    </lineage>
</organism>
<feature type="transmembrane region" description="Helical" evidence="1">
    <location>
        <begin position="20"/>
        <end position="46"/>
    </location>
</feature>
<keyword evidence="3" id="KW-1185">Reference proteome</keyword>
<proteinExistence type="predicted"/>
<evidence type="ECO:0008006" key="4">
    <source>
        <dbReference type="Google" id="ProtNLM"/>
    </source>
</evidence>
<dbReference type="RefSeq" id="WP_380666746.1">
    <property type="nucleotide sequence ID" value="NZ_JBHTCJ010000004.1"/>
</dbReference>
<dbReference type="Proteomes" id="UP001596504">
    <property type="component" value="Unassembled WGS sequence"/>
</dbReference>
<evidence type="ECO:0000313" key="2">
    <source>
        <dbReference type="EMBL" id="MFC7341654.1"/>
    </source>
</evidence>
<dbReference type="EMBL" id="JBHTCJ010000004">
    <property type="protein sequence ID" value="MFC7341654.1"/>
    <property type="molecule type" value="Genomic_DNA"/>
</dbReference>
<evidence type="ECO:0000256" key="1">
    <source>
        <dbReference type="SAM" id="Phobius"/>
    </source>
</evidence>
<sequence>MNRNLDRRIRVRDALVDGVLVLAIAGVLFPALGAALTGPVGVWALLVMRGLRAHRRAGRPITGTVLRDAALLRLQQRAPFRRAKKQDITRVFRRGGRDGWAGTSHVDRERLWTGRTQLRGRRHRRQ</sequence>
<name>A0ABW2LGK0_9PSEU</name>
<keyword evidence="1" id="KW-0812">Transmembrane</keyword>
<comment type="caution">
    <text evidence="2">The sequence shown here is derived from an EMBL/GenBank/DDBJ whole genome shotgun (WGS) entry which is preliminary data.</text>
</comment>